<reference evidence="4 5" key="1">
    <citation type="submission" date="2017-09" db="EMBL/GenBank/DDBJ databases">
        <title>Depth-based differentiation of microbial function through sediment-hosted aquifers and enrichment of novel symbionts in the deep terrestrial subsurface.</title>
        <authorList>
            <person name="Probst A.J."/>
            <person name="Ladd B."/>
            <person name="Jarett J.K."/>
            <person name="Geller-Mcgrath D.E."/>
            <person name="Sieber C.M."/>
            <person name="Emerson J.B."/>
            <person name="Anantharaman K."/>
            <person name="Thomas B.C."/>
            <person name="Malmstrom R."/>
            <person name="Stieglmeier M."/>
            <person name="Klingl A."/>
            <person name="Woyke T."/>
            <person name="Ryan C.M."/>
            <person name="Banfield J.F."/>
        </authorList>
    </citation>
    <scope>NUCLEOTIDE SEQUENCE [LARGE SCALE GENOMIC DNA]</scope>
    <source>
        <strain evidence="4">CG17_big_fil_post_rev_8_21_14_2_50_48_46</strain>
    </source>
</reference>
<dbReference type="SUPFAM" id="SSF52172">
    <property type="entry name" value="CheY-like"/>
    <property type="match status" value="1"/>
</dbReference>
<dbReference type="InterPro" id="IPR011006">
    <property type="entry name" value="CheY-like_superfamily"/>
</dbReference>
<dbReference type="EMBL" id="PFFQ01000039">
    <property type="protein sequence ID" value="PIW16270.1"/>
    <property type="molecule type" value="Genomic_DNA"/>
</dbReference>
<dbReference type="SUPFAM" id="SSF55781">
    <property type="entry name" value="GAF domain-like"/>
    <property type="match status" value="1"/>
</dbReference>
<evidence type="ECO:0000259" key="3">
    <source>
        <dbReference type="PROSITE" id="PS50110"/>
    </source>
</evidence>
<dbReference type="Pfam" id="PF00072">
    <property type="entry name" value="Response_reg"/>
    <property type="match status" value="1"/>
</dbReference>
<proteinExistence type="predicted"/>
<evidence type="ECO:0000313" key="4">
    <source>
        <dbReference type="EMBL" id="PIW16270.1"/>
    </source>
</evidence>
<dbReference type="GO" id="GO:0000160">
    <property type="term" value="P:phosphorelay signal transduction system"/>
    <property type="evidence" value="ECO:0007669"/>
    <property type="project" value="InterPro"/>
</dbReference>
<dbReference type="AlphaFoldDB" id="A0A2M7G442"/>
<feature type="modified residue" description="4-aspartylphosphate" evidence="2">
    <location>
        <position position="63"/>
    </location>
</feature>
<dbReference type="PANTHER" id="PTHR44591">
    <property type="entry name" value="STRESS RESPONSE REGULATOR PROTEIN 1"/>
    <property type="match status" value="1"/>
</dbReference>
<dbReference type="InterPro" id="IPR001789">
    <property type="entry name" value="Sig_transdc_resp-reg_receiver"/>
</dbReference>
<dbReference type="SMART" id="SM00448">
    <property type="entry name" value="REC"/>
    <property type="match status" value="1"/>
</dbReference>
<dbReference type="Proteomes" id="UP000231019">
    <property type="component" value="Unassembled WGS sequence"/>
</dbReference>
<evidence type="ECO:0000256" key="2">
    <source>
        <dbReference type="PROSITE-ProRule" id="PRU00169"/>
    </source>
</evidence>
<keyword evidence="1 2" id="KW-0597">Phosphoprotein</keyword>
<accession>A0A2M7G442</accession>
<organism evidence="4 5">
    <name type="scientific">bacterium (Candidatus Blackallbacteria) CG17_big_fil_post_rev_8_21_14_2_50_48_46</name>
    <dbReference type="NCBI Taxonomy" id="2014261"/>
    <lineage>
        <taxon>Bacteria</taxon>
        <taxon>Candidatus Blackallbacteria</taxon>
    </lineage>
</organism>
<name>A0A2M7G442_9BACT</name>
<evidence type="ECO:0000256" key="1">
    <source>
        <dbReference type="ARBA" id="ARBA00022553"/>
    </source>
</evidence>
<sequence length="307" mass="33818">MPLPDNYLILVVDDEPDMHSLSRLSLRSLKYRDRGVELAFASTGSEAVEFVRNRPDTAVILLDVVMETPSAGLDACQTIRQELGNEFVRILLRTGQPGAAPEKKVIEEYDIDGYLAKAELTTNRLYTAVRTALKAYDELVELQHHREVLTFLHESVTALHTIESLEESLQRILETAVMIAPADLAVLNLETFQESGDSRRYVLFTGTNPNSEETEAAAAGIVAQIAADPSALALQDAGIFGSGFLVPLVLNRDLGYGWLYVENALEDPLMYQTLPMLATHAANALYSTIARELFLARSGTFFAEISV</sequence>
<dbReference type="PANTHER" id="PTHR44591:SF3">
    <property type="entry name" value="RESPONSE REGULATORY DOMAIN-CONTAINING PROTEIN"/>
    <property type="match status" value="1"/>
</dbReference>
<protein>
    <recommendedName>
        <fullName evidence="3">Response regulatory domain-containing protein</fullName>
    </recommendedName>
</protein>
<dbReference type="Gene3D" id="3.40.50.2300">
    <property type="match status" value="1"/>
</dbReference>
<feature type="domain" description="Response regulatory" evidence="3">
    <location>
        <begin position="8"/>
        <end position="132"/>
    </location>
</feature>
<comment type="caution">
    <text evidence="4">The sequence shown here is derived from an EMBL/GenBank/DDBJ whole genome shotgun (WGS) entry which is preliminary data.</text>
</comment>
<dbReference type="PROSITE" id="PS50110">
    <property type="entry name" value="RESPONSE_REGULATORY"/>
    <property type="match status" value="1"/>
</dbReference>
<evidence type="ECO:0000313" key="5">
    <source>
        <dbReference type="Proteomes" id="UP000231019"/>
    </source>
</evidence>
<gene>
    <name evidence="4" type="ORF">COW36_14195</name>
</gene>
<dbReference type="InterPro" id="IPR050595">
    <property type="entry name" value="Bact_response_regulator"/>
</dbReference>